<dbReference type="InterPro" id="IPR000999">
    <property type="entry name" value="RNase_III_dom"/>
</dbReference>
<feature type="domain" description="RNase III" evidence="3">
    <location>
        <begin position="283"/>
        <end position="407"/>
    </location>
</feature>
<evidence type="ECO:0000256" key="1">
    <source>
        <dbReference type="ARBA" id="ARBA00022801"/>
    </source>
</evidence>
<dbReference type="PROSITE" id="PS50142">
    <property type="entry name" value="RNASE_3_2"/>
    <property type="match status" value="1"/>
</dbReference>
<dbReference type="GO" id="GO:0004525">
    <property type="term" value="F:ribonuclease III activity"/>
    <property type="evidence" value="ECO:0007669"/>
    <property type="project" value="InterPro"/>
</dbReference>
<gene>
    <name evidence="4" type="ORF">L201_000629</name>
</gene>
<organism evidence="4 5">
    <name type="scientific">Kwoniella dendrophila CBS 6074</name>
    <dbReference type="NCBI Taxonomy" id="1295534"/>
    <lineage>
        <taxon>Eukaryota</taxon>
        <taxon>Fungi</taxon>
        <taxon>Dikarya</taxon>
        <taxon>Basidiomycota</taxon>
        <taxon>Agaricomycotina</taxon>
        <taxon>Tremellomycetes</taxon>
        <taxon>Tremellales</taxon>
        <taxon>Cryptococcaceae</taxon>
        <taxon>Kwoniella</taxon>
    </lineage>
</organism>
<dbReference type="EMBL" id="CP144098">
    <property type="protein sequence ID" value="WWC85763.1"/>
    <property type="molecule type" value="Genomic_DNA"/>
</dbReference>
<reference evidence="4 5" key="1">
    <citation type="submission" date="2024-01" db="EMBL/GenBank/DDBJ databases">
        <title>Comparative genomics of Cryptococcus and Kwoniella reveals pathogenesis evolution and contrasting modes of karyotype evolution via chromosome fusion or intercentromeric recombination.</title>
        <authorList>
            <person name="Coelho M.A."/>
            <person name="David-Palma M."/>
            <person name="Shea T."/>
            <person name="Bowers K."/>
            <person name="McGinley-Smith S."/>
            <person name="Mohammad A.W."/>
            <person name="Gnirke A."/>
            <person name="Yurkov A.M."/>
            <person name="Nowrousian M."/>
            <person name="Sun S."/>
            <person name="Cuomo C.A."/>
            <person name="Heitman J."/>
        </authorList>
    </citation>
    <scope>NUCLEOTIDE SEQUENCE [LARGE SCALE GENOMIC DNA]</scope>
    <source>
        <strain evidence="4 5">CBS 6074</strain>
    </source>
</reference>
<dbReference type="PANTHER" id="PTHR14950">
    <property type="entry name" value="DICER-RELATED"/>
    <property type="match status" value="1"/>
</dbReference>
<dbReference type="Gene3D" id="1.10.1520.10">
    <property type="entry name" value="Ribonuclease III domain"/>
    <property type="match status" value="1"/>
</dbReference>
<keyword evidence="5" id="KW-1185">Reference proteome</keyword>
<dbReference type="GO" id="GO:0005634">
    <property type="term" value="C:nucleus"/>
    <property type="evidence" value="ECO:0007669"/>
    <property type="project" value="TreeGrafter"/>
</dbReference>
<dbReference type="InterPro" id="IPR036389">
    <property type="entry name" value="RNase_III_sf"/>
</dbReference>
<dbReference type="GeneID" id="91091301"/>
<protein>
    <recommendedName>
        <fullName evidence="3">RNase III domain-containing protein</fullName>
    </recommendedName>
</protein>
<evidence type="ECO:0000259" key="3">
    <source>
        <dbReference type="PROSITE" id="PS50142"/>
    </source>
</evidence>
<dbReference type="PANTHER" id="PTHR14950:SF54">
    <property type="entry name" value="RNASE II-LIKE 1"/>
    <property type="match status" value="1"/>
</dbReference>
<evidence type="ECO:0000313" key="5">
    <source>
        <dbReference type="Proteomes" id="UP001355207"/>
    </source>
</evidence>
<dbReference type="GO" id="GO:0030422">
    <property type="term" value="P:siRNA processing"/>
    <property type="evidence" value="ECO:0007669"/>
    <property type="project" value="TreeGrafter"/>
</dbReference>
<dbReference type="SMART" id="SM00535">
    <property type="entry name" value="RIBOc"/>
    <property type="match status" value="1"/>
</dbReference>
<name>A0AAX4JLP9_9TREE</name>
<sequence>MSLPPLYSPVFLPQTKSNILWMPPSPLLKPARDLALLETPQKYQHNLRQPHDLIVNEEPYSSSEMSDDSPTPIRRVLKEPASAKQKKPPTWDGSSQVQYDQCEVFSHAQTLSPATGAEAKADDGVHMKDYTLFKCGVVNAPFPSPVSGSYSSFKATKDYMTVSGSKPFTGIFGTSLEGHTSTFVPSETLPSFPPTPTAVRLGKREAESEYSDDSADKPSPGSFSSCLKRGREDSIISDTKAPKQIQILPLPLPSKRFKKNPSKALLIPVEQLPVYALPPMPYIDNPELLEQVFTHKSLYGVSRGKFEDSPEDPSRDYEKLEHVGDSILGVIVTTWLHETKPNLTIGTATKLKAHLVSNATLSHLSGLYNLPQRLRGPKEILPVLRAQTDVRAALMEAYIAGLYFSYTLEIRLTENGIGKIDKWLREMYEPLYDFFYSYMKKEFNQHHYIIGQTLDGRVISADSSTEKEKDELIKINEKSIGMYDFIKRYCDLQEPKLELNWKEEKFKTNQGSLWRIKCLIDGFELSESIRPFRKLAQNVAGYEAAKRIGLLDEFQDIQIESASMPGSDY</sequence>
<dbReference type="Pfam" id="PF00636">
    <property type="entry name" value="Ribonuclease_3"/>
    <property type="match status" value="1"/>
</dbReference>
<evidence type="ECO:0000256" key="2">
    <source>
        <dbReference type="SAM" id="MobiDB-lite"/>
    </source>
</evidence>
<evidence type="ECO:0000313" key="4">
    <source>
        <dbReference type="EMBL" id="WWC85763.1"/>
    </source>
</evidence>
<dbReference type="CDD" id="cd00593">
    <property type="entry name" value="RIBOc"/>
    <property type="match status" value="1"/>
</dbReference>
<dbReference type="SUPFAM" id="SSF69065">
    <property type="entry name" value="RNase III domain-like"/>
    <property type="match status" value="1"/>
</dbReference>
<dbReference type="AlphaFoldDB" id="A0AAX4JLP9"/>
<keyword evidence="1" id="KW-0378">Hydrolase</keyword>
<accession>A0AAX4JLP9</accession>
<dbReference type="RefSeq" id="XP_066072526.1">
    <property type="nucleotide sequence ID" value="XM_066216429.1"/>
</dbReference>
<feature type="region of interest" description="Disordered" evidence="2">
    <location>
        <begin position="183"/>
        <end position="226"/>
    </location>
</feature>
<dbReference type="Proteomes" id="UP001355207">
    <property type="component" value="Chromosome 1"/>
</dbReference>
<dbReference type="GO" id="GO:0003723">
    <property type="term" value="F:RNA binding"/>
    <property type="evidence" value="ECO:0007669"/>
    <property type="project" value="TreeGrafter"/>
</dbReference>
<dbReference type="GO" id="GO:0005737">
    <property type="term" value="C:cytoplasm"/>
    <property type="evidence" value="ECO:0007669"/>
    <property type="project" value="TreeGrafter"/>
</dbReference>
<proteinExistence type="predicted"/>